<reference evidence="1" key="1">
    <citation type="submission" date="2023-07" db="EMBL/GenBank/DDBJ databases">
        <title>Black Yeasts Isolated from many extreme environments.</title>
        <authorList>
            <person name="Coleine C."/>
            <person name="Stajich J.E."/>
            <person name="Selbmann L."/>
        </authorList>
    </citation>
    <scope>NUCLEOTIDE SEQUENCE</scope>
    <source>
        <strain evidence="1">CCFEE 5714</strain>
    </source>
</reference>
<accession>A0ACC3NHB4</accession>
<organism evidence="1 2">
    <name type="scientific">Vermiconidia calcicola</name>
    <dbReference type="NCBI Taxonomy" id="1690605"/>
    <lineage>
        <taxon>Eukaryota</taxon>
        <taxon>Fungi</taxon>
        <taxon>Dikarya</taxon>
        <taxon>Ascomycota</taxon>
        <taxon>Pezizomycotina</taxon>
        <taxon>Dothideomycetes</taxon>
        <taxon>Dothideomycetidae</taxon>
        <taxon>Mycosphaerellales</taxon>
        <taxon>Extremaceae</taxon>
        <taxon>Vermiconidia</taxon>
    </lineage>
</organism>
<evidence type="ECO:0000313" key="1">
    <source>
        <dbReference type="EMBL" id="KAK3716630.1"/>
    </source>
</evidence>
<evidence type="ECO:0000313" key="2">
    <source>
        <dbReference type="Proteomes" id="UP001281147"/>
    </source>
</evidence>
<dbReference type="Proteomes" id="UP001281147">
    <property type="component" value="Unassembled WGS sequence"/>
</dbReference>
<protein>
    <submittedName>
        <fullName evidence="1">Uncharacterized protein</fullName>
    </submittedName>
</protein>
<comment type="caution">
    <text evidence="1">The sequence shown here is derived from an EMBL/GenBank/DDBJ whole genome shotgun (WGS) entry which is preliminary data.</text>
</comment>
<gene>
    <name evidence="1" type="ORF">LTR37_006260</name>
</gene>
<sequence>MSPRSATLLSDAIDLPILRQCDRSDATIGAQDHRRSNTLAGTLLVLDYTDQGNKVALEHGNIHDLSVIPIHCEAQHRVQTRWYSISGNARRLIEVLTEKCLNGHDFLVARTHSSDRAIYGGPTRISNGTEAIWFEVGVRSNLGGTDSQECPFRLVILFSRGNNTGTLITQFLDSNAASRRLSRALEEHVLHLHPERDHSLRCVWVAAFAALRFIAQQLNHSFKDLDPIHVLRRDKCRDDQGRNPHTVHTLVDLSFRLASIERYLSGIKELSDFCMFVWNQTIETPITLPSQQDAMTASARAAAKFEAFRLEKKIQCEERLCDTYTRQCESLIQLKLSFGTSQIVGRLDEGAIIAEKVTKIGLVVGAIASMSATFGVLTSFYGMNVKELQEGARASLFDFWTLAVPVVFISVAAFTVAVIWLLTGSIRRR</sequence>
<name>A0ACC3NHB4_9PEZI</name>
<dbReference type="EMBL" id="JAUTXU010000041">
    <property type="protein sequence ID" value="KAK3716630.1"/>
    <property type="molecule type" value="Genomic_DNA"/>
</dbReference>
<proteinExistence type="predicted"/>
<keyword evidence="2" id="KW-1185">Reference proteome</keyword>